<evidence type="ECO:0000313" key="2">
    <source>
        <dbReference type="EMBL" id="KZP10830.1"/>
    </source>
</evidence>
<sequence length="322" mass="35785">MAPSNNPVKGKITDFKCSKPLGSKFLKKLFYIKIKVDVDENGAFRTLGVRGGGSRISWGDNYIFRDSGPTGSSSICIEMFQRRYFRKNKRIGGFEDTIGSLFKEGSSGAFARLARSRSVLRRKVKNADRPNCCPAQHLVFVALKAEVLDCWRVKFGVSDLDQRFSANFEDLLGDARALCQLHISGSLVENAVLPNLLCPDDEDEVPFEGSQVLANTRVRMRDSMLYYEFQRAISDGGIRHAMNVIAARTQMSFSSSHAALSVNARGAHHRTLKKAAMNRLAANMDEQQLHRYREGCAWGYAAQDDLEAGFTNLTSGPKIGDL</sequence>
<name>A0A165ZQR7_9AGAM</name>
<keyword evidence="3" id="KW-1185">Reference proteome</keyword>
<dbReference type="InterPro" id="IPR046496">
    <property type="entry name" value="DUF6589"/>
</dbReference>
<evidence type="ECO:0000259" key="1">
    <source>
        <dbReference type="Pfam" id="PF20231"/>
    </source>
</evidence>
<proteinExistence type="predicted"/>
<gene>
    <name evidence="2" type="ORF">FIBSPDRAFT_962732</name>
</gene>
<organism evidence="2 3">
    <name type="scientific">Athelia psychrophila</name>
    <dbReference type="NCBI Taxonomy" id="1759441"/>
    <lineage>
        <taxon>Eukaryota</taxon>
        <taxon>Fungi</taxon>
        <taxon>Dikarya</taxon>
        <taxon>Basidiomycota</taxon>
        <taxon>Agaricomycotina</taxon>
        <taxon>Agaricomycetes</taxon>
        <taxon>Agaricomycetidae</taxon>
        <taxon>Atheliales</taxon>
        <taxon>Atheliaceae</taxon>
        <taxon>Athelia</taxon>
    </lineage>
</organism>
<dbReference type="AlphaFoldDB" id="A0A165ZQR7"/>
<dbReference type="Pfam" id="PF20231">
    <property type="entry name" value="DUF6589"/>
    <property type="match status" value="1"/>
</dbReference>
<dbReference type="OrthoDB" id="3256296at2759"/>
<accession>A0A165ZQR7</accession>
<dbReference type="STRING" id="436010.A0A165ZQR7"/>
<reference evidence="2 3" key="1">
    <citation type="journal article" date="2016" name="Mol. Biol. Evol.">
        <title>Comparative Genomics of Early-Diverging Mushroom-Forming Fungi Provides Insights into the Origins of Lignocellulose Decay Capabilities.</title>
        <authorList>
            <person name="Nagy L.G."/>
            <person name="Riley R."/>
            <person name="Tritt A."/>
            <person name="Adam C."/>
            <person name="Daum C."/>
            <person name="Floudas D."/>
            <person name="Sun H."/>
            <person name="Yadav J.S."/>
            <person name="Pangilinan J."/>
            <person name="Larsson K.H."/>
            <person name="Matsuura K."/>
            <person name="Barry K."/>
            <person name="Labutti K."/>
            <person name="Kuo R."/>
            <person name="Ohm R.A."/>
            <person name="Bhattacharya S.S."/>
            <person name="Shirouzu T."/>
            <person name="Yoshinaga Y."/>
            <person name="Martin F.M."/>
            <person name="Grigoriev I.V."/>
            <person name="Hibbett D.S."/>
        </authorList>
    </citation>
    <scope>NUCLEOTIDE SEQUENCE [LARGE SCALE GENOMIC DNA]</scope>
    <source>
        <strain evidence="2 3">CBS 109695</strain>
    </source>
</reference>
<evidence type="ECO:0000313" key="3">
    <source>
        <dbReference type="Proteomes" id="UP000076532"/>
    </source>
</evidence>
<dbReference type="EMBL" id="KV417672">
    <property type="protein sequence ID" value="KZP10830.1"/>
    <property type="molecule type" value="Genomic_DNA"/>
</dbReference>
<protein>
    <recommendedName>
        <fullName evidence="1">DUF6589 domain-containing protein</fullName>
    </recommendedName>
</protein>
<feature type="domain" description="DUF6589" evidence="1">
    <location>
        <begin position="111"/>
        <end position="249"/>
    </location>
</feature>
<dbReference type="Proteomes" id="UP000076532">
    <property type="component" value="Unassembled WGS sequence"/>
</dbReference>